<reference evidence="2 3" key="1">
    <citation type="submission" date="2021-06" db="EMBL/GenBank/DDBJ databases">
        <title>Caerostris extrusa draft genome.</title>
        <authorList>
            <person name="Kono N."/>
            <person name="Arakawa K."/>
        </authorList>
    </citation>
    <scope>NUCLEOTIDE SEQUENCE [LARGE SCALE GENOMIC DNA]</scope>
</reference>
<sequence>MKSQKKRSAKRGKKRKNSISDCTIALANRKKLPSGQPSGKFTTCSGNGRDAIEYGFWEKSYFCPPSFLFLSEIPEVVG</sequence>
<evidence type="ECO:0000313" key="2">
    <source>
        <dbReference type="EMBL" id="GIX92763.1"/>
    </source>
</evidence>
<evidence type="ECO:0000313" key="3">
    <source>
        <dbReference type="Proteomes" id="UP001054945"/>
    </source>
</evidence>
<proteinExistence type="predicted"/>
<dbReference type="EMBL" id="BPLR01021717">
    <property type="protein sequence ID" value="GIX92763.1"/>
    <property type="molecule type" value="Genomic_DNA"/>
</dbReference>
<comment type="caution">
    <text evidence="2">The sequence shown here is derived from an EMBL/GenBank/DDBJ whole genome shotgun (WGS) entry which is preliminary data.</text>
</comment>
<protein>
    <submittedName>
        <fullName evidence="2">Uncharacterized protein</fullName>
    </submittedName>
</protein>
<name>A0AAV4P9T7_CAEEX</name>
<organism evidence="2 3">
    <name type="scientific">Caerostris extrusa</name>
    <name type="common">Bark spider</name>
    <name type="synonym">Caerostris bankana</name>
    <dbReference type="NCBI Taxonomy" id="172846"/>
    <lineage>
        <taxon>Eukaryota</taxon>
        <taxon>Metazoa</taxon>
        <taxon>Ecdysozoa</taxon>
        <taxon>Arthropoda</taxon>
        <taxon>Chelicerata</taxon>
        <taxon>Arachnida</taxon>
        <taxon>Araneae</taxon>
        <taxon>Araneomorphae</taxon>
        <taxon>Entelegynae</taxon>
        <taxon>Araneoidea</taxon>
        <taxon>Araneidae</taxon>
        <taxon>Caerostris</taxon>
    </lineage>
</organism>
<feature type="compositionally biased region" description="Basic residues" evidence="1">
    <location>
        <begin position="1"/>
        <end position="17"/>
    </location>
</feature>
<keyword evidence="3" id="KW-1185">Reference proteome</keyword>
<dbReference type="AlphaFoldDB" id="A0AAV4P9T7"/>
<evidence type="ECO:0000256" key="1">
    <source>
        <dbReference type="SAM" id="MobiDB-lite"/>
    </source>
</evidence>
<accession>A0AAV4P9T7</accession>
<gene>
    <name evidence="2" type="ORF">CEXT_285311</name>
</gene>
<feature type="region of interest" description="Disordered" evidence="1">
    <location>
        <begin position="1"/>
        <end position="21"/>
    </location>
</feature>
<dbReference type="Proteomes" id="UP001054945">
    <property type="component" value="Unassembled WGS sequence"/>
</dbReference>